<dbReference type="Proteomes" id="UP000317371">
    <property type="component" value="Unassembled WGS sequence"/>
</dbReference>
<dbReference type="RefSeq" id="WP_141608292.1">
    <property type="nucleotide sequence ID" value="NZ_VIGC02000002.1"/>
</dbReference>
<gene>
    <name evidence="3" type="ORF">FKZ61_01430</name>
</gene>
<name>A0A540VLC8_9CHLR</name>
<keyword evidence="2" id="KW-0560">Oxidoreductase</keyword>
<dbReference type="InterPro" id="IPR043143">
    <property type="entry name" value="Mal/L-sulf/L-lact_DH-like_NADP"/>
</dbReference>
<dbReference type="SUPFAM" id="SSF89733">
    <property type="entry name" value="L-sulfolactate dehydrogenase-like"/>
    <property type="match status" value="1"/>
</dbReference>
<dbReference type="OrthoDB" id="9769447at2"/>
<dbReference type="PANTHER" id="PTHR11091:SF0">
    <property type="entry name" value="MALATE DEHYDROGENASE"/>
    <property type="match status" value="1"/>
</dbReference>
<dbReference type="Gene3D" id="1.10.1530.10">
    <property type="match status" value="1"/>
</dbReference>
<evidence type="ECO:0000256" key="1">
    <source>
        <dbReference type="ARBA" id="ARBA00006056"/>
    </source>
</evidence>
<dbReference type="InterPro" id="IPR003767">
    <property type="entry name" value="Malate/L-lactate_DH-like"/>
</dbReference>
<dbReference type="GO" id="GO:0016491">
    <property type="term" value="F:oxidoreductase activity"/>
    <property type="evidence" value="ECO:0007669"/>
    <property type="project" value="UniProtKB-KW"/>
</dbReference>
<evidence type="ECO:0000313" key="4">
    <source>
        <dbReference type="Proteomes" id="UP000317371"/>
    </source>
</evidence>
<reference evidence="3 4" key="1">
    <citation type="submission" date="2019-06" db="EMBL/GenBank/DDBJ databases">
        <title>Genome sequence of Litorilinea aerophila BAA-2444.</title>
        <authorList>
            <person name="Maclea K.S."/>
            <person name="Maurais E.G."/>
            <person name="Iannazzi L.C."/>
        </authorList>
    </citation>
    <scope>NUCLEOTIDE SEQUENCE [LARGE SCALE GENOMIC DNA]</scope>
    <source>
        <strain evidence="3 4">ATCC BAA-2444</strain>
    </source>
</reference>
<comment type="similarity">
    <text evidence="1">Belongs to the LDH2/MDH2 oxidoreductase family.</text>
</comment>
<dbReference type="InParanoid" id="A0A540VLC8"/>
<dbReference type="AlphaFoldDB" id="A0A540VLC8"/>
<evidence type="ECO:0000256" key="2">
    <source>
        <dbReference type="ARBA" id="ARBA00023002"/>
    </source>
</evidence>
<proteinExistence type="inferred from homology"/>
<organism evidence="3 4">
    <name type="scientific">Litorilinea aerophila</name>
    <dbReference type="NCBI Taxonomy" id="1204385"/>
    <lineage>
        <taxon>Bacteria</taxon>
        <taxon>Bacillati</taxon>
        <taxon>Chloroflexota</taxon>
        <taxon>Caldilineae</taxon>
        <taxon>Caldilineales</taxon>
        <taxon>Caldilineaceae</taxon>
        <taxon>Litorilinea</taxon>
    </lineage>
</organism>
<evidence type="ECO:0000313" key="3">
    <source>
        <dbReference type="EMBL" id="TQE97565.1"/>
    </source>
</evidence>
<dbReference type="InterPro" id="IPR043144">
    <property type="entry name" value="Mal/L-sulf/L-lact_DH-like_ah"/>
</dbReference>
<dbReference type="Gene3D" id="3.30.1370.60">
    <property type="entry name" value="Hypothetical oxidoreductase yiak, domain 2"/>
    <property type="match status" value="1"/>
</dbReference>
<sequence>MPTISAQTLTDWVGQIFHAAGAPEEVAHLVARSLVESDLAGHDSHGVVRVRQYLDSIERGDLDPQARPVLVSDHGAICLVDARRGFGQVAARWAMEQGMAKARAHGLAAAGLFNCGHVGRLGEWVQMAADGGLIALAFCNGGGITGAVAPFGGAARLLGTNPIAAAVPLGDRPPLVLDFATSAVAEGKVRVARNRGQTIPEGWILDAQGHPTTDPNALYNGGMLLPTAGHKGYALSLLVEMLGGLLTGNGSPALGGHYRPGNGVLFLLLNVDAFRPLADFLVDSAALAARTKAVPPAPGFQEVLLPGEPEQRIAAQRRAQGISLDEATWQLLCQAAQSLGVAVPPLPA</sequence>
<comment type="caution">
    <text evidence="3">The sequence shown here is derived from an EMBL/GenBank/DDBJ whole genome shotgun (WGS) entry which is preliminary data.</text>
</comment>
<keyword evidence="4" id="KW-1185">Reference proteome</keyword>
<dbReference type="PANTHER" id="PTHR11091">
    <property type="entry name" value="OXIDOREDUCTASE-RELATED"/>
    <property type="match status" value="1"/>
</dbReference>
<protein>
    <submittedName>
        <fullName evidence="3">Ldh family oxidoreductase</fullName>
    </submittedName>
</protein>
<dbReference type="InterPro" id="IPR036111">
    <property type="entry name" value="Mal/L-sulfo/L-lacto_DH-like_sf"/>
</dbReference>
<dbReference type="EMBL" id="VIGC01000002">
    <property type="protein sequence ID" value="TQE97565.1"/>
    <property type="molecule type" value="Genomic_DNA"/>
</dbReference>
<accession>A0A540VLC8</accession>
<dbReference type="Pfam" id="PF02615">
    <property type="entry name" value="Ldh_2"/>
    <property type="match status" value="1"/>
</dbReference>